<dbReference type="OrthoDB" id="78306at2759"/>
<feature type="compositionally biased region" description="Polar residues" evidence="1">
    <location>
        <begin position="1"/>
        <end position="13"/>
    </location>
</feature>
<proteinExistence type="predicted"/>
<dbReference type="STRING" id="1202772.A0A1V9YWN0"/>
<evidence type="ECO:0000313" key="2">
    <source>
        <dbReference type="EMBL" id="OQR90234.1"/>
    </source>
</evidence>
<dbReference type="AlphaFoldDB" id="A0A1V9YWN0"/>
<feature type="compositionally biased region" description="Polar residues" evidence="1">
    <location>
        <begin position="347"/>
        <end position="369"/>
    </location>
</feature>
<gene>
    <name evidence="2" type="ORF">ACHHYP_05690</name>
</gene>
<feature type="region of interest" description="Disordered" evidence="1">
    <location>
        <begin position="1"/>
        <end position="369"/>
    </location>
</feature>
<organism evidence="2 3">
    <name type="scientific">Achlya hypogyna</name>
    <name type="common">Oomycete</name>
    <name type="synonym">Protoachlya hypogyna</name>
    <dbReference type="NCBI Taxonomy" id="1202772"/>
    <lineage>
        <taxon>Eukaryota</taxon>
        <taxon>Sar</taxon>
        <taxon>Stramenopiles</taxon>
        <taxon>Oomycota</taxon>
        <taxon>Saprolegniomycetes</taxon>
        <taxon>Saprolegniales</taxon>
        <taxon>Achlyaceae</taxon>
        <taxon>Achlya</taxon>
    </lineage>
</organism>
<name>A0A1V9YWN0_ACHHY</name>
<protein>
    <submittedName>
        <fullName evidence="2">Uncharacterized protein</fullName>
    </submittedName>
</protein>
<sequence length="369" mass="38595">MSTLTSTQMNIKRSSTRVHGPPGGASQLTFGPGGFGTNAPTPEPDAENREALQTASSRSDFIPQKPGMAQRTPYFQTNQQPQSFSNQHPPTTAYARPPPTGFAPQTGYAPPQTGFAPPQTGYAPPQTGYAPPSSGGYAPPGGFRSSPHGPAQSAPRPQTTGWGRGANPRSQPPLTSSKRDQNWEKKRRQWLARKSGGSGNYTSQSASPSPFGPPSTAGGNNCGNPPSPLAKLMSNVNFGCPEAQHRPASFGSNQFHAPPQQFQGPLPSQQRFQQPPETGYSRGGMPPSSGYGAPPPTGYSRGGPPSTAGSNHPYQDAGYGAKSNVFQLSGAAQFGHNQSHGMPASQPPTASSSRSRQAPGGTSNWSPYN</sequence>
<evidence type="ECO:0000256" key="1">
    <source>
        <dbReference type="SAM" id="MobiDB-lite"/>
    </source>
</evidence>
<evidence type="ECO:0000313" key="3">
    <source>
        <dbReference type="Proteomes" id="UP000243579"/>
    </source>
</evidence>
<feature type="compositionally biased region" description="Polar residues" evidence="1">
    <location>
        <begin position="73"/>
        <end position="88"/>
    </location>
</feature>
<feature type="compositionally biased region" description="Polar residues" evidence="1">
    <location>
        <begin position="250"/>
        <end position="276"/>
    </location>
</feature>
<dbReference type="Proteomes" id="UP000243579">
    <property type="component" value="Unassembled WGS sequence"/>
</dbReference>
<accession>A0A1V9YWN0</accession>
<keyword evidence="3" id="KW-1185">Reference proteome</keyword>
<comment type="caution">
    <text evidence="2">The sequence shown here is derived from an EMBL/GenBank/DDBJ whole genome shotgun (WGS) entry which is preliminary data.</text>
</comment>
<feature type="compositionally biased region" description="Low complexity" evidence="1">
    <location>
        <begin position="128"/>
        <end position="142"/>
    </location>
</feature>
<reference evidence="2 3" key="1">
    <citation type="journal article" date="2014" name="Genome Biol. Evol.">
        <title>The secreted proteins of Achlya hypogyna and Thraustotheca clavata identify the ancestral oomycete secretome and reveal gene acquisitions by horizontal gene transfer.</title>
        <authorList>
            <person name="Misner I."/>
            <person name="Blouin N."/>
            <person name="Leonard G."/>
            <person name="Richards T.A."/>
            <person name="Lane C.E."/>
        </authorList>
    </citation>
    <scope>NUCLEOTIDE SEQUENCE [LARGE SCALE GENOMIC DNA]</scope>
    <source>
        <strain evidence="2 3">ATCC 48635</strain>
    </source>
</reference>
<dbReference type="EMBL" id="JNBR01000651">
    <property type="protein sequence ID" value="OQR90234.1"/>
    <property type="molecule type" value="Genomic_DNA"/>
</dbReference>